<dbReference type="RefSeq" id="WP_075854736.1">
    <property type="nucleotide sequence ID" value="NZ_FMAC01000006.1"/>
</dbReference>
<dbReference type="AlphaFoldDB" id="A0A1C3VMC4"/>
<organism evidence="1 2">
    <name type="scientific">Rhizobium hainanense</name>
    <dbReference type="NCBI Taxonomy" id="52131"/>
    <lineage>
        <taxon>Bacteria</taxon>
        <taxon>Pseudomonadati</taxon>
        <taxon>Pseudomonadota</taxon>
        <taxon>Alphaproteobacteria</taxon>
        <taxon>Hyphomicrobiales</taxon>
        <taxon>Rhizobiaceae</taxon>
        <taxon>Rhizobium/Agrobacterium group</taxon>
        <taxon>Rhizobium</taxon>
    </lineage>
</organism>
<dbReference type="Proteomes" id="UP000186228">
    <property type="component" value="Unassembled WGS sequence"/>
</dbReference>
<reference evidence="2" key="1">
    <citation type="submission" date="2016-08" db="EMBL/GenBank/DDBJ databases">
        <authorList>
            <person name="Varghese N."/>
            <person name="Submissions Spin"/>
        </authorList>
    </citation>
    <scope>NUCLEOTIDE SEQUENCE [LARGE SCALE GENOMIC DNA]</scope>
    <source>
        <strain evidence="2">CCBAU 57015</strain>
    </source>
</reference>
<dbReference type="OrthoDB" id="8098081at2"/>
<dbReference type="Gene3D" id="3.30.1360.120">
    <property type="entry name" value="Probable tRNA modification gtpase trme, domain 1"/>
    <property type="match status" value="1"/>
</dbReference>
<sequence length="181" mass="19729">MPDLPTSKPVLAGKIVLRSETIRLEALPEGHLLHVMGATTSEEITTHLLAVGLKESSVRPAGYRQWFVVGNEQLAQSQRQALANALSGRAFICDQSHGRIRILVSGPDAARMLNKGTALDLYPSSFPEGCSAMTLFGHISVQLTRTGMNDFELTVLRSFAESLYEELEALTRSHGAERLAL</sequence>
<dbReference type="InterPro" id="IPR027266">
    <property type="entry name" value="TrmE/GcvT-like"/>
</dbReference>
<dbReference type="SUPFAM" id="SSF103025">
    <property type="entry name" value="Folate-binding domain"/>
    <property type="match status" value="1"/>
</dbReference>
<proteinExistence type="predicted"/>
<name>A0A1C3VMC4_9HYPH</name>
<dbReference type="EMBL" id="FMAC01000006">
    <property type="protein sequence ID" value="SCB28757.1"/>
    <property type="molecule type" value="Genomic_DNA"/>
</dbReference>
<dbReference type="STRING" id="52131.GA0061100_106451"/>
<gene>
    <name evidence="1" type="ORF">GA0061100_106451</name>
</gene>
<accession>A0A1C3VMC4</accession>
<evidence type="ECO:0000313" key="1">
    <source>
        <dbReference type="EMBL" id="SCB28757.1"/>
    </source>
</evidence>
<protein>
    <submittedName>
        <fullName evidence="1">N-methylglutamate dehydrogenase subunit D</fullName>
    </submittedName>
</protein>
<dbReference type="InterPro" id="IPR007375">
    <property type="entry name" value="SoxG"/>
</dbReference>
<evidence type="ECO:0000313" key="2">
    <source>
        <dbReference type="Proteomes" id="UP000186228"/>
    </source>
</evidence>
<keyword evidence="2" id="KW-1185">Reference proteome</keyword>
<dbReference type="Pfam" id="PF04268">
    <property type="entry name" value="SoxG"/>
    <property type="match status" value="1"/>
</dbReference>